<protein>
    <recommendedName>
        <fullName evidence="1">DUF8212 domain-containing protein</fullName>
    </recommendedName>
</protein>
<feature type="domain" description="DUF8212" evidence="1">
    <location>
        <begin position="36"/>
        <end position="121"/>
    </location>
</feature>
<evidence type="ECO:0000313" key="2">
    <source>
        <dbReference type="EMBL" id="KAK0753664.1"/>
    </source>
</evidence>
<reference evidence="2" key="1">
    <citation type="submission" date="2023-06" db="EMBL/GenBank/DDBJ databases">
        <title>Genome-scale phylogeny and comparative genomics of the fungal order Sordariales.</title>
        <authorList>
            <consortium name="Lawrence Berkeley National Laboratory"/>
            <person name="Hensen N."/>
            <person name="Bonometti L."/>
            <person name="Westerberg I."/>
            <person name="Brannstrom I.O."/>
            <person name="Guillou S."/>
            <person name="Cros-Aarteil S."/>
            <person name="Calhoun S."/>
            <person name="Haridas S."/>
            <person name="Kuo A."/>
            <person name="Mondo S."/>
            <person name="Pangilinan J."/>
            <person name="Riley R."/>
            <person name="LaButti K."/>
            <person name="Andreopoulos B."/>
            <person name="Lipzen A."/>
            <person name="Chen C."/>
            <person name="Yanf M."/>
            <person name="Daum C."/>
            <person name="Ng V."/>
            <person name="Clum A."/>
            <person name="Steindorff A."/>
            <person name="Ohm R."/>
            <person name="Martin F."/>
            <person name="Silar P."/>
            <person name="Natvig D."/>
            <person name="Lalanne C."/>
            <person name="Gautier V."/>
            <person name="Ament-velasquez S.L."/>
            <person name="Kruys A."/>
            <person name="Hutchinson M.I."/>
            <person name="Powell A.J."/>
            <person name="Barry K."/>
            <person name="Miller A.N."/>
            <person name="Grigoriev I.V."/>
            <person name="Debuchy R."/>
            <person name="Gladieux P."/>
            <person name="Thoren M.H."/>
            <person name="Johannesson H."/>
        </authorList>
    </citation>
    <scope>NUCLEOTIDE SEQUENCE</scope>
    <source>
        <strain evidence="2">SMH3187-1</strain>
    </source>
</reference>
<dbReference type="Pfam" id="PF26640">
    <property type="entry name" value="DUF8212"/>
    <property type="match status" value="1"/>
</dbReference>
<dbReference type="InterPro" id="IPR058525">
    <property type="entry name" value="DUF8212"/>
</dbReference>
<accession>A0AA40F9H2</accession>
<comment type="caution">
    <text evidence="2">The sequence shown here is derived from an EMBL/GenBank/DDBJ whole genome shotgun (WGS) entry which is preliminary data.</text>
</comment>
<sequence length="379" mass="43094">MSWAAGRQTSRVEDVAYSLLGLFDINMPLLYGEGDKAFLRLQEEVIKVSTDQSIFAWEYMSPDYDYSPHQNWVSLLAPNSMCFKRCGSVTIARESFDSARSSASEIYAMTNVGLSIQLPLVATTTPRLFYAALRCSDGNYAGELWVPLLKVDGTFTRRAWPPMPLPQYFSLRHLAPPRQIVIPRFERHGQRADVWEKPEFVGKSDKHILLQIVLSLSLDGYQLYEWTTTDRVSLHLECGILEVHDVGYDKNFEGAQLLFVNTAAKRTLTVLAGVDAKVQDDTLRMRFFAWTSDFDGPRFTMVNATPRMWFQGPLDDFFKNLDRNNANPDRVPWALGKLVDWVKTNCFDTDAGVKFTKFKATNGLLKLSMESFVAIFSVD</sequence>
<proteinExistence type="predicted"/>
<name>A0AA40F9H2_9PEZI</name>
<dbReference type="AlphaFoldDB" id="A0AA40F9H2"/>
<organism evidence="2 3">
    <name type="scientific">Schizothecium vesticola</name>
    <dbReference type="NCBI Taxonomy" id="314040"/>
    <lineage>
        <taxon>Eukaryota</taxon>
        <taxon>Fungi</taxon>
        <taxon>Dikarya</taxon>
        <taxon>Ascomycota</taxon>
        <taxon>Pezizomycotina</taxon>
        <taxon>Sordariomycetes</taxon>
        <taxon>Sordariomycetidae</taxon>
        <taxon>Sordariales</taxon>
        <taxon>Schizotheciaceae</taxon>
        <taxon>Schizothecium</taxon>
    </lineage>
</organism>
<evidence type="ECO:0000313" key="3">
    <source>
        <dbReference type="Proteomes" id="UP001172155"/>
    </source>
</evidence>
<evidence type="ECO:0000259" key="1">
    <source>
        <dbReference type="Pfam" id="PF26640"/>
    </source>
</evidence>
<gene>
    <name evidence="2" type="ORF">B0T18DRAFT_397521</name>
</gene>
<dbReference type="Proteomes" id="UP001172155">
    <property type="component" value="Unassembled WGS sequence"/>
</dbReference>
<dbReference type="PANTHER" id="PTHR10622:SF10">
    <property type="entry name" value="HET DOMAIN-CONTAINING PROTEIN"/>
    <property type="match status" value="1"/>
</dbReference>
<dbReference type="PANTHER" id="PTHR10622">
    <property type="entry name" value="HET DOMAIN-CONTAINING PROTEIN"/>
    <property type="match status" value="1"/>
</dbReference>
<keyword evidence="3" id="KW-1185">Reference proteome</keyword>
<dbReference type="EMBL" id="JAUKUD010000001">
    <property type="protein sequence ID" value="KAK0753664.1"/>
    <property type="molecule type" value="Genomic_DNA"/>
</dbReference>